<sequence>MGSIFHNIEAFKEECCILLDDLNEYLDKLHCGRYIPYPTWEEVEANYGDYDYFECKFKNEFAEIIWDYYHLEPRPTLIKEEKDSIEQNEPSNTNKIRRMK</sequence>
<feature type="region of interest" description="Disordered" evidence="1">
    <location>
        <begin position="80"/>
        <end position="100"/>
    </location>
</feature>
<evidence type="ECO:0000313" key="2">
    <source>
        <dbReference type="EMBL" id="SQC36434.1"/>
    </source>
</evidence>
<dbReference type="Proteomes" id="UP000250166">
    <property type="component" value="Unassembled WGS sequence"/>
</dbReference>
<organism evidence="2 3">
    <name type="scientific">Helicobacter fennelliae</name>
    <dbReference type="NCBI Taxonomy" id="215"/>
    <lineage>
        <taxon>Bacteria</taxon>
        <taxon>Pseudomonadati</taxon>
        <taxon>Campylobacterota</taxon>
        <taxon>Epsilonproteobacteria</taxon>
        <taxon>Campylobacterales</taxon>
        <taxon>Helicobacteraceae</taxon>
        <taxon>Helicobacter</taxon>
    </lineage>
</organism>
<evidence type="ECO:0000313" key="3">
    <source>
        <dbReference type="Proteomes" id="UP000250166"/>
    </source>
</evidence>
<accession>A0A2X3EM55</accession>
<dbReference type="EMBL" id="UAWL01000031">
    <property type="protein sequence ID" value="SQC36434.1"/>
    <property type="molecule type" value="Genomic_DNA"/>
</dbReference>
<name>A0A2X3EM55_9HELI</name>
<protein>
    <submittedName>
        <fullName evidence="2">Uncharacterized protein</fullName>
    </submittedName>
</protein>
<proteinExistence type="predicted"/>
<dbReference type="AlphaFoldDB" id="A0A2X3EM55"/>
<dbReference type="RefSeq" id="WP_112059273.1">
    <property type="nucleotide sequence ID" value="NZ_UAWL01000031.1"/>
</dbReference>
<reference evidence="2 3" key="1">
    <citation type="submission" date="2018-06" db="EMBL/GenBank/DDBJ databases">
        <authorList>
            <consortium name="Pathogen Informatics"/>
            <person name="Doyle S."/>
        </authorList>
    </citation>
    <scope>NUCLEOTIDE SEQUENCE [LARGE SCALE GENOMIC DNA]</scope>
    <source>
        <strain evidence="2 3">NCTC13102</strain>
    </source>
</reference>
<gene>
    <name evidence="2" type="ORF">NCTC13102_02241</name>
</gene>
<evidence type="ECO:0000256" key="1">
    <source>
        <dbReference type="SAM" id="MobiDB-lite"/>
    </source>
</evidence>